<keyword evidence="3" id="KW-1185">Reference proteome</keyword>
<comment type="caution">
    <text evidence="2">The sequence shown here is derived from an EMBL/GenBank/DDBJ whole genome shotgun (WGS) entry which is preliminary data.</text>
</comment>
<dbReference type="AlphaFoldDB" id="A0AAN9P4R0"/>
<evidence type="ECO:0000259" key="1">
    <source>
        <dbReference type="Pfam" id="PF00481"/>
    </source>
</evidence>
<dbReference type="PANTHER" id="PTHR47992">
    <property type="entry name" value="PROTEIN PHOSPHATASE"/>
    <property type="match status" value="1"/>
</dbReference>
<proteinExistence type="predicted"/>
<feature type="domain" description="PPM-type phosphatase" evidence="1">
    <location>
        <begin position="153"/>
        <end position="199"/>
    </location>
</feature>
<sequence>MLSWVSHCCSSFRCFPDISSDDEGSYSSSNVDLLVWRRGLDKHSSGEFSFVMVQANKVIKDHSQVEIGSDAFFVEVYDGHSGPNASSTSAITSSRISLSLDPSHSGRAQGDGNISKETIRSLFAATKDGFMTAIRRGFEIKPVIVGVGSCVLISRSIGDAFLKWPEFWLDSSVLQPTDKFLIFASDGLWENLTNEEAGDCKKTYKGFCKGGNKKRE</sequence>
<dbReference type="InterPro" id="IPR036457">
    <property type="entry name" value="PPM-type-like_dom_sf"/>
</dbReference>
<name>A0AAN9P4R0_CLITE</name>
<dbReference type="EMBL" id="JAYKXN010000005">
    <property type="protein sequence ID" value="KAK7285483.1"/>
    <property type="molecule type" value="Genomic_DNA"/>
</dbReference>
<dbReference type="InterPro" id="IPR001932">
    <property type="entry name" value="PPM-type_phosphatase-like_dom"/>
</dbReference>
<evidence type="ECO:0000313" key="2">
    <source>
        <dbReference type="EMBL" id="KAK7285483.1"/>
    </source>
</evidence>
<gene>
    <name evidence="2" type="ORF">RJT34_20256</name>
</gene>
<accession>A0AAN9P4R0</accession>
<dbReference type="GO" id="GO:0004722">
    <property type="term" value="F:protein serine/threonine phosphatase activity"/>
    <property type="evidence" value="ECO:0007669"/>
    <property type="project" value="InterPro"/>
</dbReference>
<reference evidence="2 3" key="1">
    <citation type="submission" date="2024-01" db="EMBL/GenBank/DDBJ databases">
        <title>The genomes of 5 underutilized Papilionoideae crops provide insights into root nodulation and disease resistance.</title>
        <authorList>
            <person name="Yuan L."/>
        </authorList>
    </citation>
    <scope>NUCLEOTIDE SEQUENCE [LARGE SCALE GENOMIC DNA]</scope>
    <source>
        <strain evidence="2">LY-2023</strain>
        <tissue evidence="2">Leaf</tissue>
    </source>
</reference>
<protein>
    <recommendedName>
        <fullName evidence="1">PPM-type phosphatase domain-containing protein</fullName>
    </recommendedName>
</protein>
<dbReference type="Proteomes" id="UP001359559">
    <property type="component" value="Unassembled WGS sequence"/>
</dbReference>
<dbReference type="Pfam" id="PF00481">
    <property type="entry name" value="PP2C"/>
    <property type="match status" value="1"/>
</dbReference>
<evidence type="ECO:0000313" key="3">
    <source>
        <dbReference type="Proteomes" id="UP001359559"/>
    </source>
</evidence>
<dbReference type="InterPro" id="IPR015655">
    <property type="entry name" value="PP2C"/>
</dbReference>
<organism evidence="2 3">
    <name type="scientific">Clitoria ternatea</name>
    <name type="common">Butterfly pea</name>
    <dbReference type="NCBI Taxonomy" id="43366"/>
    <lineage>
        <taxon>Eukaryota</taxon>
        <taxon>Viridiplantae</taxon>
        <taxon>Streptophyta</taxon>
        <taxon>Embryophyta</taxon>
        <taxon>Tracheophyta</taxon>
        <taxon>Spermatophyta</taxon>
        <taxon>Magnoliopsida</taxon>
        <taxon>eudicotyledons</taxon>
        <taxon>Gunneridae</taxon>
        <taxon>Pentapetalae</taxon>
        <taxon>rosids</taxon>
        <taxon>fabids</taxon>
        <taxon>Fabales</taxon>
        <taxon>Fabaceae</taxon>
        <taxon>Papilionoideae</taxon>
        <taxon>50 kb inversion clade</taxon>
        <taxon>NPAAA clade</taxon>
        <taxon>indigoferoid/millettioid clade</taxon>
        <taxon>Phaseoleae</taxon>
        <taxon>Clitoria</taxon>
    </lineage>
</organism>
<dbReference type="Gene3D" id="3.60.40.10">
    <property type="entry name" value="PPM-type phosphatase domain"/>
    <property type="match status" value="1"/>
</dbReference>
<dbReference type="SUPFAM" id="SSF81606">
    <property type="entry name" value="PP2C-like"/>
    <property type="match status" value="1"/>
</dbReference>